<gene>
    <name evidence="2" type="ORF">ACFSC7_06060</name>
</gene>
<dbReference type="Gene3D" id="2.40.128.130">
    <property type="entry name" value="Autotransporter beta-domain"/>
    <property type="match status" value="1"/>
</dbReference>
<sequence length="1053" mass="103781">MGLFVSSHSGSSHCTARPVIVCAETKHSSSAALKRSLLTAAALVIASPAGAFDQIVGSETVIGGGIGGTLGSPYDSSSFLSIGPSGGDGSLTVSNGGQVTGVELSVGESIGNTGELTITGTGSLASFSTSAEIGGTGVGILTVSDDGTFRLGAGEALAVAAGVSSTGTVEIGAAEGEAAAGAGALEVDEITFGAGLGTLVFNHTDTDYVLGADLTKGAGTSKLQHLAGHTTLTGAVDLTELNLVSGTLVGTAAASAGDILVSGTSGKSTELRLSGSNAHWSTPRFFYFSSTGPATLTLENGGYVSAQTAVLAAAPGVAAHISISGATSGLVASDIAYVGISGTAIVSLTGGGGLASISDMVLGYAPGSNALVTVSGAGSTLGSYQNVRMGLDGGATVTLSDGGKLVASGGDSLNNIGTVRLGALNGTAGILNIGAAAGDTAAAAGSVAAGTVMFTDGSSSKLVFNHSETSYDFNPALQGGGALEFYSGTTSIRGDLSSYTGTFDVFGGTAIMTGAFDDDVTVFSGGRLAINDTATGQLSISSGGTLGGTGVVSDVVLAAGAALAPGNSIGTLTVSGGLDLVTGSTLEIEVNAAGQSDLLEASGAVAIANGAILSVLAENGTDTGVTYGDSTDYTILRGAALSGRFDTVTDSFAYLDAEVAYSATEATLTLSRNDISFGALGSTPNQTRAGGGVESLGNGNPLFNAVRGLPAGQPGSAFQQLSGETYAGLQTAMIGDGGILRGAALQRLSGFGPSGGAGALAFNGEGSVPVLEQVNAQIWGRGFGGWGTVDATAGTAEVNRRGGGLLTGLDAEILPDWRTGLMAGWSRSLFDSPLNATTGTTDSFHVGVYGGTAWDLGQGSLGLRLGASYAYHAVESARTVAFTGFSDRLAADYDAGTAQGFVELGWSLPMGRAVMEPYVGLAVLHQHSDGFTETGGAAALSVAFDTAVQGVSTLGLRGSAILAQTPDLTTALTGGLGWRHGFGDTDPTLSMRFASGGNSFDIAGAPMATDTALLEAGLKMTYQDRLSVDVSYQGELGQGVRDHGARAGVRLAF</sequence>
<dbReference type="InterPro" id="IPR005546">
    <property type="entry name" value="Autotransporte_beta"/>
</dbReference>
<evidence type="ECO:0000313" key="3">
    <source>
        <dbReference type="Proteomes" id="UP001597327"/>
    </source>
</evidence>
<dbReference type="SUPFAM" id="SSF103515">
    <property type="entry name" value="Autotransporter"/>
    <property type="match status" value="1"/>
</dbReference>
<organism evidence="2 3">
    <name type="scientific">Roseibium aestuarii</name>
    <dbReference type="NCBI Taxonomy" id="2600299"/>
    <lineage>
        <taxon>Bacteria</taxon>
        <taxon>Pseudomonadati</taxon>
        <taxon>Pseudomonadota</taxon>
        <taxon>Alphaproteobacteria</taxon>
        <taxon>Hyphomicrobiales</taxon>
        <taxon>Stappiaceae</taxon>
        <taxon>Roseibium</taxon>
    </lineage>
</organism>
<dbReference type="Pfam" id="PF03797">
    <property type="entry name" value="Autotransporter"/>
    <property type="match status" value="1"/>
</dbReference>
<dbReference type="InterPro" id="IPR030895">
    <property type="entry name" value="T5SS_PEPC_rpt"/>
</dbReference>
<comment type="caution">
    <text evidence="2">The sequence shown here is derived from an EMBL/GenBank/DDBJ whole genome shotgun (WGS) entry which is preliminary data.</text>
</comment>
<dbReference type="InterPro" id="IPR006315">
    <property type="entry name" value="OM_autotransptr_brl_dom"/>
</dbReference>
<accession>A0ABW4JTE6</accession>
<name>A0ABW4JTE6_9HYPH</name>
<dbReference type="NCBIfam" id="TIGR01414">
    <property type="entry name" value="autotrans_barl"/>
    <property type="match status" value="1"/>
</dbReference>
<dbReference type="SMART" id="SM00869">
    <property type="entry name" value="Autotransporter"/>
    <property type="match status" value="1"/>
</dbReference>
<dbReference type="NCBIfam" id="TIGR04393">
    <property type="entry name" value="rpt_T5SS_PEPC"/>
    <property type="match status" value="1"/>
</dbReference>
<dbReference type="EMBL" id="JBHUFA010000001">
    <property type="protein sequence ID" value="MFD1695072.1"/>
    <property type="molecule type" value="Genomic_DNA"/>
</dbReference>
<reference evidence="3" key="1">
    <citation type="journal article" date="2019" name="Int. J. Syst. Evol. Microbiol.">
        <title>The Global Catalogue of Microorganisms (GCM) 10K type strain sequencing project: providing services to taxonomists for standard genome sequencing and annotation.</title>
        <authorList>
            <consortium name="The Broad Institute Genomics Platform"/>
            <consortium name="The Broad Institute Genome Sequencing Center for Infectious Disease"/>
            <person name="Wu L."/>
            <person name="Ma J."/>
        </authorList>
    </citation>
    <scope>NUCLEOTIDE SEQUENCE [LARGE SCALE GENOMIC DNA]</scope>
    <source>
        <strain evidence="3">JCM 3369</strain>
    </source>
</reference>
<keyword evidence="3" id="KW-1185">Reference proteome</keyword>
<dbReference type="InterPro" id="IPR036709">
    <property type="entry name" value="Autotransporte_beta_dom_sf"/>
</dbReference>
<dbReference type="Proteomes" id="UP001597327">
    <property type="component" value="Unassembled WGS sequence"/>
</dbReference>
<protein>
    <submittedName>
        <fullName evidence="2">Autotransporter domain-containing protein</fullName>
    </submittedName>
</protein>
<evidence type="ECO:0000313" key="2">
    <source>
        <dbReference type="EMBL" id="MFD1695072.1"/>
    </source>
</evidence>
<feature type="domain" description="Autotransporter" evidence="1">
    <location>
        <begin position="771"/>
        <end position="1053"/>
    </location>
</feature>
<dbReference type="RefSeq" id="WP_149891148.1">
    <property type="nucleotide sequence ID" value="NZ_JBHUFA010000001.1"/>
</dbReference>
<proteinExistence type="predicted"/>
<evidence type="ECO:0000259" key="1">
    <source>
        <dbReference type="PROSITE" id="PS51208"/>
    </source>
</evidence>
<dbReference type="PROSITE" id="PS51208">
    <property type="entry name" value="AUTOTRANSPORTER"/>
    <property type="match status" value="1"/>
</dbReference>